<evidence type="ECO:0000256" key="3">
    <source>
        <dbReference type="ARBA" id="ARBA00022452"/>
    </source>
</evidence>
<dbReference type="Gene3D" id="3.30.1330.60">
    <property type="entry name" value="OmpA-like domain"/>
    <property type="match status" value="1"/>
</dbReference>
<evidence type="ECO:0000256" key="11">
    <source>
        <dbReference type="SAM" id="MobiDB-lite"/>
    </source>
</evidence>
<dbReference type="InterPro" id="IPR011250">
    <property type="entry name" value="OMP/PagP_B-barrel"/>
</dbReference>
<dbReference type="InterPro" id="IPR003367">
    <property type="entry name" value="Thrombospondin_3-like_rpt"/>
</dbReference>
<evidence type="ECO:0000313" key="14">
    <source>
        <dbReference type="EMBL" id="XAU14631.1"/>
    </source>
</evidence>
<protein>
    <submittedName>
        <fullName evidence="14">OmpA family protein</fullName>
    </submittedName>
</protein>
<dbReference type="SUPFAM" id="SSF103088">
    <property type="entry name" value="OmpA-like"/>
    <property type="match status" value="1"/>
</dbReference>
<keyword evidence="6" id="KW-0406">Ion transport</keyword>
<dbReference type="InterPro" id="IPR006665">
    <property type="entry name" value="OmpA-like"/>
</dbReference>
<dbReference type="PRINTS" id="PR01023">
    <property type="entry name" value="NAFLGMOTY"/>
</dbReference>
<keyword evidence="3" id="KW-1134">Transmembrane beta strand</keyword>
<evidence type="ECO:0000256" key="10">
    <source>
        <dbReference type="PROSITE-ProRule" id="PRU00473"/>
    </source>
</evidence>
<dbReference type="Pfam" id="PF00691">
    <property type="entry name" value="OmpA"/>
    <property type="match status" value="1"/>
</dbReference>
<dbReference type="InterPro" id="IPR006690">
    <property type="entry name" value="OMPA-like_CS"/>
</dbReference>
<dbReference type="SUPFAM" id="SSF103647">
    <property type="entry name" value="TSP type-3 repeat"/>
    <property type="match status" value="1"/>
</dbReference>
<keyword evidence="15" id="KW-1185">Reference proteome</keyword>
<keyword evidence="2" id="KW-0813">Transport</keyword>
<evidence type="ECO:0000256" key="4">
    <source>
        <dbReference type="ARBA" id="ARBA00022692"/>
    </source>
</evidence>
<evidence type="ECO:0000313" key="15">
    <source>
        <dbReference type="Proteomes" id="UP001447842"/>
    </source>
</evidence>
<reference evidence="14 15" key="1">
    <citation type="submission" date="2024-03" db="EMBL/GenBank/DDBJ databases">
        <title>Sulfurimonas sp. HSL3-1.</title>
        <authorList>
            <person name="Wang S."/>
        </authorList>
    </citation>
    <scope>NUCLEOTIDE SEQUENCE [LARGE SCALE GENOMIC DNA]</scope>
    <source>
        <strain evidence="14 15">HSL3-1</strain>
    </source>
</reference>
<keyword evidence="9" id="KW-0998">Cell outer membrane</keyword>
<evidence type="ECO:0000256" key="8">
    <source>
        <dbReference type="ARBA" id="ARBA00023136"/>
    </source>
</evidence>
<gene>
    <name evidence="14" type="ORF">WCY31_10310</name>
</gene>
<feature type="compositionally biased region" description="Acidic residues" evidence="11">
    <location>
        <begin position="194"/>
        <end position="203"/>
    </location>
</feature>
<dbReference type="PRINTS" id="PR01021">
    <property type="entry name" value="OMPADOMAIN"/>
</dbReference>
<feature type="signal peptide" evidence="12">
    <location>
        <begin position="1"/>
        <end position="22"/>
    </location>
</feature>
<evidence type="ECO:0000256" key="12">
    <source>
        <dbReference type="SAM" id="SignalP"/>
    </source>
</evidence>
<dbReference type="PANTHER" id="PTHR30329">
    <property type="entry name" value="STATOR ELEMENT OF FLAGELLAR MOTOR COMPLEX"/>
    <property type="match status" value="1"/>
</dbReference>
<evidence type="ECO:0000256" key="9">
    <source>
        <dbReference type="ARBA" id="ARBA00023237"/>
    </source>
</evidence>
<dbReference type="PROSITE" id="PS51123">
    <property type="entry name" value="OMPA_2"/>
    <property type="match status" value="1"/>
</dbReference>
<feature type="domain" description="OmpA-like" evidence="13">
    <location>
        <begin position="309"/>
        <end position="424"/>
    </location>
</feature>
<evidence type="ECO:0000259" key="13">
    <source>
        <dbReference type="PROSITE" id="PS51123"/>
    </source>
</evidence>
<evidence type="ECO:0000256" key="6">
    <source>
        <dbReference type="ARBA" id="ARBA00023065"/>
    </source>
</evidence>
<dbReference type="InterPro" id="IPR050330">
    <property type="entry name" value="Bact_OuterMem_StrucFunc"/>
</dbReference>
<dbReference type="SUPFAM" id="SSF56925">
    <property type="entry name" value="OMPA-like"/>
    <property type="match status" value="1"/>
</dbReference>
<dbReference type="InterPro" id="IPR036737">
    <property type="entry name" value="OmpA-like_sf"/>
</dbReference>
<name>A0ABZ3HAC3_9BACT</name>
<sequence>MRKLGFFMSTVTAAVLASTATAGDYEVTAIVGGVIPEGNLEMNKQGTIGAAVQFNAIFESIKPELELLYSPDVVYKKAGGETTITRVMLNGVHEYGPLGTAIPYMKAGLGYENMTKLKYDNEDSVMADAGLGFKFPIAEEVALKLEALYMLKYNDDRWDNNLAVLAGVNVAFGASEPAAEPAPEPAPAVADAPADSDNDGVADDADKCPGTAAGVSVDANGCALDSDSDGVVDGTDKCPDTPAGATVDAMGCQLDGDHDGVVDASDKCPDTPKGASVDELGCAVDSDGDGVSDLKDNCPNTPEGFKVDMVGCPVVKTLKIRYETASAVIAKESEGKVVEFAEFLKESPAYNVKILGHTDSRGSDKYNQGLSEARANSVRTLLIANGISEDRIIAEGKGESQPIADNGTKEGRAANRRIEVWLLK</sequence>
<dbReference type="InterPro" id="IPR006664">
    <property type="entry name" value="OMP_bac"/>
</dbReference>
<keyword evidence="8 10" id="KW-0472">Membrane</keyword>
<dbReference type="EMBL" id="CP147920">
    <property type="protein sequence ID" value="XAU14631.1"/>
    <property type="molecule type" value="Genomic_DNA"/>
</dbReference>
<dbReference type="Gene3D" id="2.40.160.20">
    <property type="match status" value="1"/>
</dbReference>
<proteinExistence type="predicted"/>
<evidence type="ECO:0000256" key="1">
    <source>
        <dbReference type="ARBA" id="ARBA00004571"/>
    </source>
</evidence>
<dbReference type="PANTHER" id="PTHR30329:SF21">
    <property type="entry name" value="LIPOPROTEIN YIAD-RELATED"/>
    <property type="match status" value="1"/>
</dbReference>
<dbReference type="Proteomes" id="UP001447842">
    <property type="component" value="Chromosome"/>
</dbReference>
<evidence type="ECO:0000256" key="7">
    <source>
        <dbReference type="ARBA" id="ARBA00023114"/>
    </source>
</evidence>
<organism evidence="14 15">
    <name type="scientific">Sulfurimonas diazotrophicus</name>
    <dbReference type="NCBI Taxonomy" id="3131939"/>
    <lineage>
        <taxon>Bacteria</taxon>
        <taxon>Pseudomonadati</taxon>
        <taxon>Campylobacterota</taxon>
        <taxon>Epsilonproteobacteria</taxon>
        <taxon>Campylobacterales</taxon>
        <taxon>Sulfurimonadaceae</taxon>
        <taxon>Sulfurimonas</taxon>
    </lineage>
</organism>
<dbReference type="RefSeq" id="WP_345972308.1">
    <property type="nucleotide sequence ID" value="NZ_CP147920.1"/>
</dbReference>
<dbReference type="Gene3D" id="4.10.1080.10">
    <property type="entry name" value="TSP type-3 repeat"/>
    <property type="match status" value="2"/>
</dbReference>
<evidence type="ECO:0000256" key="5">
    <source>
        <dbReference type="ARBA" id="ARBA00022729"/>
    </source>
</evidence>
<dbReference type="CDD" id="cd07185">
    <property type="entry name" value="OmpA_C-like"/>
    <property type="match status" value="1"/>
</dbReference>
<evidence type="ECO:0000256" key="2">
    <source>
        <dbReference type="ARBA" id="ARBA00022448"/>
    </source>
</evidence>
<comment type="subcellular location">
    <subcellularLocation>
        <location evidence="1">Cell outer membrane</location>
        <topology evidence="1">Multi-pass membrane protein</topology>
    </subcellularLocation>
</comment>
<accession>A0ABZ3HAC3</accession>
<dbReference type="PROSITE" id="PS01068">
    <property type="entry name" value="OMPA_1"/>
    <property type="match status" value="1"/>
</dbReference>
<dbReference type="InterPro" id="IPR028974">
    <property type="entry name" value="TSP_type-3_rpt"/>
</dbReference>
<keyword evidence="4" id="KW-0812">Transmembrane</keyword>
<feature type="chain" id="PRO_5047078883" evidence="12">
    <location>
        <begin position="23"/>
        <end position="424"/>
    </location>
</feature>
<keyword evidence="7" id="KW-0626">Porin</keyword>
<dbReference type="Pfam" id="PF02412">
    <property type="entry name" value="TSP_3"/>
    <property type="match status" value="3"/>
</dbReference>
<keyword evidence="5 12" id="KW-0732">Signal</keyword>
<feature type="region of interest" description="Disordered" evidence="11">
    <location>
        <begin position="176"/>
        <end position="204"/>
    </location>
</feature>